<feature type="domain" description="Peptidase S54 rhomboid" evidence="8">
    <location>
        <begin position="40"/>
        <end position="185"/>
    </location>
</feature>
<keyword evidence="6 7" id="KW-0472">Membrane</keyword>
<dbReference type="InterPro" id="IPR022764">
    <property type="entry name" value="Peptidase_S54_rhomboid_dom"/>
</dbReference>
<dbReference type="RefSeq" id="WP_192554643.1">
    <property type="nucleotide sequence ID" value="NZ_JACZZA010000002.1"/>
</dbReference>
<comment type="caution">
    <text evidence="9">The sequence shown here is derived from an EMBL/GenBank/DDBJ whole genome shotgun (WGS) entry which is preliminary data.</text>
</comment>
<keyword evidence="5 7" id="KW-1133">Transmembrane helix</keyword>
<evidence type="ECO:0000256" key="3">
    <source>
        <dbReference type="ARBA" id="ARBA00022519"/>
    </source>
</evidence>
<feature type="transmembrane region" description="Helical" evidence="7">
    <location>
        <begin position="45"/>
        <end position="68"/>
    </location>
</feature>
<evidence type="ECO:0000256" key="2">
    <source>
        <dbReference type="ARBA" id="ARBA00022475"/>
    </source>
</evidence>
<evidence type="ECO:0000259" key="8">
    <source>
        <dbReference type="Pfam" id="PF01694"/>
    </source>
</evidence>
<dbReference type="PANTHER" id="PTHR43066:SF26">
    <property type="entry name" value="RHOMBOID PROTEASE GLPG"/>
    <property type="match status" value="1"/>
</dbReference>
<dbReference type="GO" id="GO:0008233">
    <property type="term" value="F:peptidase activity"/>
    <property type="evidence" value="ECO:0007669"/>
    <property type="project" value="UniProtKB-KW"/>
</dbReference>
<keyword evidence="9" id="KW-0645">Protease</keyword>
<gene>
    <name evidence="9" type="ORF">IGX34_05260</name>
</gene>
<evidence type="ECO:0000256" key="6">
    <source>
        <dbReference type="ARBA" id="ARBA00023136"/>
    </source>
</evidence>
<reference evidence="9 10" key="1">
    <citation type="submission" date="2020-09" db="EMBL/GenBank/DDBJ databases">
        <title>Dyella sp. 7MK23 isolated from forest soil.</title>
        <authorList>
            <person name="Fu J."/>
        </authorList>
    </citation>
    <scope>NUCLEOTIDE SEQUENCE [LARGE SCALE GENOMIC DNA]</scope>
    <source>
        <strain evidence="9 10">7MK23</strain>
    </source>
</reference>
<dbReference type="PANTHER" id="PTHR43066">
    <property type="entry name" value="RHOMBOID-RELATED PROTEIN"/>
    <property type="match status" value="1"/>
</dbReference>
<evidence type="ECO:0000256" key="5">
    <source>
        <dbReference type="ARBA" id="ARBA00022989"/>
    </source>
</evidence>
<protein>
    <submittedName>
        <fullName evidence="9">Rhomboid family intramembrane serine protease</fullName>
    </submittedName>
</protein>
<evidence type="ECO:0000256" key="7">
    <source>
        <dbReference type="SAM" id="Phobius"/>
    </source>
</evidence>
<dbReference type="EMBL" id="JACZZA010000002">
    <property type="protein sequence ID" value="MBE1159784.1"/>
    <property type="molecule type" value="Genomic_DNA"/>
</dbReference>
<evidence type="ECO:0000313" key="9">
    <source>
        <dbReference type="EMBL" id="MBE1159784.1"/>
    </source>
</evidence>
<keyword evidence="3" id="KW-0997">Cell inner membrane</keyword>
<feature type="transmembrane region" description="Helical" evidence="7">
    <location>
        <begin position="110"/>
        <end position="129"/>
    </location>
</feature>
<dbReference type="Gene3D" id="1.20.1540.10">
    <property type="entry name" value="Rhomboid-like"/>
    <property type="match status" value="1"/>
</dbReference>
<evidence type="ECO:0000256" key="1">
    <source>
        <dbReference type="ARBA" id="ARBA00004141"/>
    </source>
</evidence>
<feature type="transmembrane region" description="Helical" evidence="7">
    <location>
        <begin position="6"/>
        <end position="25"/>
    </location>
</feature>
<organism evidence="9 10">
    <name type="scientific">Dyella acidiphila</name>
    <dbReference type="NCBI Taxonomy" id="2775866"/>
    <lineage>
        <taxon>Bacteria</taxon>
        <taxon>Pseudomonadati</taxon>
        <taxon>Pseudomonadota</taxon>
        <taxon>Gammaproteobacteria</taxon>
        <taxon>Lysobacterales</taxon>
        <taxon>Rhodanobacteraceae</taxon>
        <taxon>Dyella</taxon>
    </lineage>
</organism>
<sequence length="202" mass="22777">MPITLLIILAATCIVSFMAFNNRRLIDDLILWPPAIERKKEYYRLVTYGLIHADGMHLLFNMLTLYFFGRVMEPFFGETLGTFGFGLFYLGGLIISILPTYLKNRRNNNYYSLGASGAVSAVLFGYVLLSPWSRILVWFVPVPAIIYAVLYVGYSIYMDQRGQGNINHSAHLWGAAYGVIFTVLAYPPVLANFLRALSQPGL</sequence>
<dbReference type="Proteomes" id="UP000651010">
    <property type="component" value="Unassembled WGS sequence"/>
</dbReference>
<dbReference type="InterPro" id="IPR035952">
    <property type="entry name" value="Rhomboid-like_sf"/>
</dbReference>
<dbReference type="SUPFAM" id="SSF144091">
    <property type="entry name" value="Rhomboid-like"/>
    <property type="match status" value="1"/>
</dbReference>
<comment type="subcellular location">
    <subcellularLocation>
        <location evidence="1">Membrane</location>
        <topology evidence="1">Multi-pass membrane protein</topology>
    </subcellularLocation>
</comment>
<keyword evidence="10" id="KW-1185">Reference proteome</keyword>
<keyword evidence="9" id="KW-0378">Hydrolase</keyword>
<dbReference type="GO" id="GO:0006508">
    <property type="term" value="P:proteolysis"/>
    <property type="evidence" value="ECO:0007669"/>
    <property type="project" value="UniProtKB-KW"/>
</dbReference>
<evidence type="ECO:0000256" key="4">
    <source>
        <dbReference type="ARBA" id="ARBA00022692"/>
    </source>
</evidence>
<feature type="transmembrane region" description="Helical" evidence="7">
    <location>
        <begin position="170"/>
        <end position="189"/>
    </location>
</feature>
<feature type="transmembrane region" description="Helical" evidence="7">
    <location>
        <begin position="135"/>
        <end position="158"/>
    </location>
</feature>
<keyword evidence="4 7" id="KW-0812">Transmembrane</keyword>
<feature type="transmembrane region" description="Helical" evidence="7">
    <location>
        <begin position="80"/>
        <end position="98"/>
    </location>
</feature>
<evidence type="ECO:0000313" key="10">
    <source>
        <dbReference type="Proteomes" id="UP000651010"/>
    </source>
</evidence>
<name>A0ABR9G6W1_9GAMM</name>
<proteinExistence type="predicted"/>
<accession>A0ABR9G6W1</accession>
<dbReference type="Pfam" id="PF01694">
    <property type="entry name" value="Rhomboid"/>
    <property type="match status" value="1"/>
</dbReference>
<keyword evidence="2" id="KW-1003">Cell membrane</keyword>